<dbReference type="PROSITE" id="PS00092">
    <property type="entry name" value="N6_MTASE"/>
    <property type="match status" value="1"/>
</dbReference>
<organism evidence="8 9">
    <name type="scientific">Methanocella conradii (strain DSM 24694 / JCM 17849 / CGMCC 1.5162 / HZ254)</name>
    <dbReference type="NCBI Taxonomy" id="1041930"/>
    <lineage>
        <taxon>Archaea</taxon>
        <taxon>Methanobacteriati</taxon>
        <taxon>Methanobacteriota</taxon>
        <taxon>Stenosarchaea group</taxon>
        <taxon>Methanomicrobia</taxon>
        <taxon>Methanocellales</taxon>
        <taxon>Methanocellaceae</taxon>
        <taxon>Methanocella</taxon>
    </lineage>
</organism>
<dbReference type="RefSeq" id="WP_014406024.1">
    <property type="nucleotide sequence ID" value="NC_017034.1"/>
</dbReference>
<dbReference type="NCBIfam" id="TIGR00571">
    <property type="entry name" value="dam"/>
    <property type="match status" value="1"/>
</dbReference>
<dbReference type="EMBL" id="CP003243">
    <property type="protein sequence ID" value="AFD00187.1"/>
    <property type="molecule type" value="Genomic_DNA"/>
</dbReference>
<dbReference type="InterPro" id="IPR029063">
    <property type="entry name" value="SAM-dependent_MTases_sf"/>
</dbReference>
<dbReference type="InterPro" id="IPR002052">
    <property type="entry name" value="DNA_methylase_N6_adenine_CS"/>
</dbReference>
<keyword evidence="5" id="KW-0949">S-adenosyl-L-methionine</keyword>
<dbReference type="SUPFAM" id="SSF53335">
    <property type="entry name" value="S-adenosyl-L-methionine-dependent methyltransferases"/>
    <property type="match status" value="1"/>
</dbReference>
<gene>
    <name evidence="8" type="primary">dam-2</name>
    <name evidence="7" type="synonym">dam-1</name>
    <name evidence="7" type="ordered locus">Mtc_1433</name>
    <name evidence="8" type="ordered locus">Mtc_1442</name>
</gene>
<keyword evidence="3 8" id="KW-0489">Methyltransferase</keyword>
<dbReference type="PANTHER" id="PTHR30481">
    <property type="entry name" value="DNA ADENINE METHYLASE"/>
    <property type="match status" value="1"/>
</dbReference>
<dbReference type="GO" id="GO:0009007">
    <property type="term" value="F:site-specific DNA-methyltransferase (adenine-specific) activity"/>
    <property type="evidence" value="ECO:0007669"/>
    <property type="project" value="UniProtKB-EC"/>
</dbReference>
<dbReference type="GO" id="GO:0032259">
    <property type="term" value="P:methylation"/>
    <property type="evidence" value="ECO:0007669"/>
    <property type="project" value="UniProtKB-KW"/>
</dbReference>
<dbReference type="Gene3D" id="1.10.1020.10">
    <property type="entry name" value="Adenine-specific Methyltransferase, Domain 2"/>
    <property type="match status" value="1"/>
</dbReference>
<dbReference type="EC" id="2.1.1.72" evidence="2"/>
<dbReference type="AlphaFoldDB" id="H8I4L5"/>
<protein>
    <recommendedName>
        <fullName evidence="2">site-specific DNA-methyltransferase (adenine-specific)</fullName>
        <ecNumber evidence="2">2.1.1.72</ecNumber>
    </recommendedName>
</protein>
<keyword evidence="4 8" id="KW-0808">Transferase</keyword>
<dbReference type="InterPro" id="IPR012263">
    <property type="entry name" value="M_m6A_EcoRV"/>
</dbReference>
<evidence type="ECO:0000313" key="8">
    <source>
        <dbReference type="EMBL" id="AFD00194.1"/>
    </source>
</evidence>
<evidence type="ECO:0000256" key="5">
    <source>
        <dbReference type="ARBA" id="ARBA00022691"/>
    </source>
</evidence>
<evidence type="ECO:0000256" key="1">
    <source>
        <dbReference type="ARBA" id="ARBA00006594"/>
    </source>
</evidence>
<dbReference type="GO" id="GO:0006298">
    <property type="term" value="P:mismatch repair"/>
    <property type="evidence" value="ECO:0007669"/>
    <property type="project" value="TreeGrafter"/>
</dbReference>
<dbReference type="GO" id="GO:0043565">
    <property type="term" value="F:sequence-specific DNA binding"/>
    <property type="evidence" value="ECO:0007669"/>
    <property type="project" value="TreeGrafter"/>
</dbReference>
<dbReference type="REBASE" id="46279">
    <property type="entry name" value="M.Mco254ORF1433P"/>
</dbReference>
<dbReference type="InterPro" id="IPR012327">
    <property type="entry name" value="MeTrfase_D12"/>
</dbReference>
<dbReference type="GeneID" id="11971571"/>
<evidence type="ECO:0000256" key="4">
    <source>
        <dbReference type="ARBA" id="ARBA00022679"/>
    </source>
</evidence>
<reference evidence="8" key="2">
    <citation type="journal article" date="2012" name="PLoS ONE">
        <title>Methanocella conradii sp. nov., a thermophilic, obligate hydrogenotrophic methanogen, isolated from Chinese rice field soil.</title>
        <authorList>
            <person name="Lu Z."/>
            <person name="Lu Y."/>
        </authorList>
    </citation>
    <scope>NUCLEOTIDE SEQUENCE</scope>
    <source>
        <strain evidence="8">HZ254</strain>
    </source>
</reference>
<proteinExistence type="inferred from homology"/>
<comment type="catalytic activity">
    <reaction evidence="6">
        <text>a 2'-deoxyadenosine in DNA + S-adenosyl-L-methionine = an N(6)-methyl-2'-deoxyadenosine in DNA + S-adenosyl-L-homocysteine + H(+)</text>
        <dbReference type="Rhea" id="RHEA:15197"/>
        <dbReference type="Rhea" id="RHEA-COMP:12418"/>
        <dbReference type="Rhea" id="RHEA-COMP:12419"/>
        <dbReference type="ChEBI" id="CHEBI:15378"/>
        <dbReference type="ChEBI" id="CHEBI:57856"/>
        <dbReference type="ChEBI" id="CHEBI:59789"/>
        <dbReference type="ChEBI" id="CHEBI:90615"/>
        <dbReference type="ChEBI" id="CHEBI:90616"/>
        <dbReference type="EC" id="2.1.1.72"/>
    </reaction>
</comment>
<evidence type="ECO:0000256" key="3">
    <source>
        <dbReference type="ARBA" id="ARBA00022603"/>
    </source>
</evidence>
<dbReference type="EMBL" id="CP003243">
    <property type="protein sequence ID" value="AFD00194.1"/>
    <property type="molecule type" value="Genomic_DNA"/>
</dbReference>
<dbReference type="OrthoDB" id="372040at2157"/>
<dbReference type="STRING" id="1041930.Mtc_1433"/>
<dbReference type="KEGG" id="mez:Mtc_1442"/>
<comment type="similarity">
    <text evidence="1">Belongs to the N(4)/N(6)-methyltransferase family.</text>
</comment>
<dbReference type="PANTHER" id="PTHR30481:SF3">
    <property type="entry name" value="DNA ADENINE METHYLASE"/>
    <property type="match status" value="1"/>
</dbReference>
<reference evidence="8" key="3">
    <citation type="journal article" date="2015" name="Environ. Microbiol. Rep.">
        <title>Comparative genomics of three Methanocellales strains reveal novel taxonomic and metabolic features.</title>
        <authorList>
            <person name="Lyu Z."/>
            <person name="Lu Y."/>
        </authorList>
    </citation>
    <scope>NUCLEOTIDE SEQUENCE</scope>
    <source>
        <strain evidence="8">HZ254</strain>
    </source>
</reference>
<keyword evidence="9" id="KW-1185">Reference proteome</keyword>
<evidence type="ECO:0000313" key="7">
    <source>
        <dbReference type="EMBL" id="AFD00187.1"/>
    </source>
</evidence>
<dbReference type="Proteomes" id="UP000005233">
    <property type="component" value="Chromosome"/>
</dbReference>
<dbReference type="GO" id="GO:0009307">
    <property type="term" value="P:DNA restriction-modification system"/>
    <property type="evidence" value="ECO:0007669"/>
    <property type="project" value="InterPro"/>
</dbReference>
<dbReference type="PRINTS" id="PR00505">
    <property type="entry name" value="D12N6MTFRASE"/>
</dbReference>
<accession>H8I4L5</accession>
<dbReference type="Gene3D" id="3.40.50.150">
    <property type="entry name" value="Vaccinia Virus protein VP39"/>
    <property type="match status" value="1"/>
</dbReference>
<name>H8I4L5_METCZ</name>
<dbReference type="HOGENOM" id="CLU_063430_0_0_2"/>
<reference evidence="8 9" key="1">
    <citation type="journal article" date="2012" name="J. Bacteriol.">
        <title>Complete genome sequence of a thermophilic methanogen, Methanocella conradii HZ254, isolated from Chinese rice field soil.</title>
        <authorList>
            <person name="Lu Z."/>
            <person name="Lu Y."/>
        </authorList>
    </citation>
    <scope>NUCLEOTIDE SEQUENCE [LARGE SCALE GENOMIC DNA]</scope>
    <source>
        <strain evidence="9">DSM 24694 / JCM 17849 / CGMCC 1.5162 / HZ254</strain>
        <strain evidence="8">HZ254</strain>
    </source>
</reference>
<dbReference type="eggNOG" id="arCOG03416">
    <property type="taxonomic scope" value="Archaea"/>
</dbReference>
<dbReference type="Pfam" id="PF02086">
    <property type="entry name" value="MethyltransfD12"/>
    <property type="match status" value="1"/>
</dbReference>
<dbReference type="GO" id="GO:1904047">
    <property type="term" value="F:S-adenosyl-L-methionine binding"/>
    <property type="evidence" value="ECO:0007669"/>
    <property type="project" value="TreeGrafter"/>
</dbReference>
<dbReference type="REBASE" id="46284">
    <property type="entry name" value="M.Mco254ORF1442P"/>
</dbReference>
<dbReference type="KEGG" id="mez:Mtc_1433"/>
<evidence type="ECO:0000256" key="2">
    <source>
        <dbReference type="ARBA" id="ARBA00011900"/>
    </source>
</evidence>
<dbReference type="InterPro" id="IPR023095">
    <property type="entry name" value="Ade_MeTrfase_dom_2"/>
</dbReference>
<sequence>MQLTLSNKKIVNAKPFLKWAGGKTQLLEELDKRLPEKLIEEGAIENYVEPFVGGGALFFYLKKKYDVKSAYLLDINPELIVSYIAIKRNNKKVIQILKDMENEYLRKTNDERSEFYYQVRRSFNKEGKEFDFKRYNAKWPDRAAKLIFLNKTCYNGLFRQNSKGEFNVPFGRYNNPTICDENNIIEVSKALEDTSIMCADFEESSKYIKKGTLVYLDPPYRPLTATSSFTNYAKDGFTDDEQIRLAKFFRRMDEKGAYLILSNSDPKNENPEDQFFDELYKEYHIDRVMANRMINCQADKRGYIQELIITNY</sequence>
<evidence type="ECO:0000256" key="6">
    <source>
        <dbReference type="ARBA" id="ARBA00047942"/>
    </source>
</evidence>
<dbReference type="PIRSF" id="PIRSF000398">
    <property type="entry name" value="M_m6A_EcoRV"/>
    <property type="match status" value="1"/>
</dbReference>
<evidence type="ECO:0000313" key="9">
    <source>
        <dbReference type="Proteomes" id="UP000005233"/>
    </source>
</evidence>